<evidence type="ECO:0000313" key="1">
    <source>
        <dbReference type="EMBL" id="MST88221.1"/>
    </source>
</evidence>
<evidence type="ECO:0000313" key="2">
    <source>
        <dbReference type="Proteomes" id="UP000442619"/>
    </source>
</evidence>
<keyword evidence="2" id="KW-1185">Reference proteome</keyword>
<name>A0A844FQI9_9FIRM</name>
<reference evidence="1 2" key="1">
    <citation type="submission" date="2019-08" db="EMBL/GenBank/DDBJ databases">
        <title>In-depth cultivation of the pig gut microbiome towards novel bacterial diversity and tailored functional studies.</title>
        <authorList>
            <person name="Wylensek D."/>
            <person name="Hitch T.C.A."/>
            <person name="Clavel T."/>
        </authorList>
    </citation>
    <scope>NUCLEOTIDE SEQUENCE [LARGE SCALE GENOMIC DNA]</scope>
    <source>
        <strain evidence="1 2">CA-Schmier-601-WT-3</strain>
    </source>
</reference>
<accession>A0A844FQI9</accession>
<dbReference type="AlphaFoldDB" id="A0A844FQI9"/>
<comment type="caution">
    <text evidence="1">The sequence shown here is derived from an EMBL/GenBank/DDBJ whole genome shotgun (WGS) entry which is preliminary data.</text>
</comment>
<dbReference type="Proteomes" id="UP000442619">
    <property type="component" value="Unassembled WGS sequence"/>
</dbReference>
<gene>
    <name evidence="1" type="ORF">FYJ79_01190</name>
</gene>
<dbReference type="EMBL" id="VUNM01000001">
    <property type="protein sequence ID" value="MST88221.1"/>
    <property type="molecule type" value="Genomic_DNA"/>
</dbReference>
<proteinExistence type="predicted"/>
<dbReference type="RefSeq" id="WP_154514162.1">
    <property type="nucleotide sequence ID" value="NZ_VUNM01000001.1"/>
</dbReference>
<sequence length="80" mass="9329">MRKHSDDRQSKEYRLHMQYGPTVDIETYKSDSIFGCHCVNKTVLDEILSISDDIKAFYDIRENTSIPLHGSMEEEFQTAN</sequence>
<protein>
    <submittedName>
        <fullName evidence="1">Uncharacterized protein</fullName>
    </submittedName>
</protein>
<organism evidence="1 2">
    <name type="scientific">Sharpea porci</name>
    <dbReference type="NCBI Taxonomy" id="2652286"/>
    <lineage>
        <taxon>Bacteria</taxon>
        <taxon>Bacillati</taxon>
        <taxon>Bacillota</taxon>
        <taxon>Erysipelotrichia</taxon>
        <taxon>Erysipelotrichales</taxon>
        <taxon>Coprobacillaceae</taxon>
        <taxon>Sharpea</taxon>
    </lineage>
</organism>